<keyword evidence="3" id="KW-1185">Reference proteome</keyword>
<accession>A0A8F2E4Y9</accession>
<sequence>MHHRQFRSRGGKDTPANLVHLCLWCHATAHSAEPPQGWAVHSWDDPAEELFLHHWGLIYLKD</sequence>
<dbReference type="Proteomes" id="UP000683438">
    <property type="component" value="Segment"/>
</dbReference>
<dbReference type="GO" id="GO:0008270">
    <property type="term" value="F:zinc ion binding"/>
    <property type="evidence" value="ECO:0007669"/>
    <property type="project" value="InterPro"/>
</dbReference>
<evidence type="ECO:0000259" key="1">
    <source>
        <dbReference type="Pfam" id="PF01844"/>
    </source>
</evidence>
<dbReference type="Pfam" id="PF01844">
    <property type="entry name" value="HNH"/>
    <property type="match status" value="1"/>
</dbReference>
<protein>
    <submittedName>
        <fullName evidence="2">Endonuclease</fullName>
    </submittedName>
</protein>
<proteinExistence type="predicted"/>
<name>A0A8F2E4Y9_9CAUD</name>
<gene>
    <name evidence="2" type="ORF">vBMoxSR1_gp23</name>
</gene>
<organism evidence="2 3">
    <name type="scientific">Microbacterium phage vB_MoxS-R1</name>
    <dbReference type="NCBI Taxonomy" id="2848881"/>
    <lineage>
        <taxon>Viruses</taxon>
        <taxon>Duplodnaviria</taxon>
        <taxon>Heunggongvirae</taxon>
        <taxon>Uroviricota</taxon>
        <taxon>Caudoviricetes</taxon>
        <taxon>Syrbvirus</taxon>
        <taxon>Syrbvirus R1</taxon>
    </lineage>
</organism>
<evidence type="ECO:0000313" key="2">
    <source>
        <dbReference type="EMBL" id="QWT28873.1"/>
    </source>
</evidence>
<dbReference type="Gene3D" id="1.10.30.50">
    <property type="match status" value="1"/>
</dbReference>
<reference evidence="2" key="1">
    <citation type="submission" date="2020-10" db="EMBL/GenBank/DDBJ databases">
        <title>Complete genome sequence of vB_MoxS-R1, a novel marine prophage inducted from Microbacterium.</title>
        <authorList>
            <person name="Zheng H."/>
            <person name="Liu B."/>
            <person name="Xu Y."/>
            <person name="Chen F."/>
        </authorList>
    </citation>
    <scope>NUCLEOTIDE SEQUENCE</scope>
</reference>
<dbReference type="InterPro" id="IPR002711">
    <property type="entry name" value="HNH"/>
</dbReference>
<feature type="domain" description="HNH" evidence="1">
    <location>
        <begin position="1"/>
        <end position="31"/>
    </location>
</feature>
<keyword evidence="2" id="KW-0255">Endonuclease</keyword>
<evidence type="ECO:0000313" key="3">
    <source>
        <dbReference type="Proteomes" id="UP000683438"/>
    </source>
</evidence>
<keyword evidence="2" id="KW-0540">Nuclease</keyword>
<dbReference type="GO" id="GO:0003676">
    <property type="term" value="F:nucleic acid binding"/>
    <property type="evidence" value="ECO:0007669"/>
    <property type="project" value="InterPro"/>
</dbReference>
<keyword evidence="2" id="KW-0378">Hydrolase</keyword>
<dbReference type="GO" id="GO:0004519">
    <property type="term" value="F:endonuclease activity"/>
    <property type="evidence" value="ECO:0007669"/>
    <property type="project" value="UniProtKB-KW"/>
</dbReference>
<dbReference type="EMBL" id="MW073100">
    <property type="protein sequence ID" value="QWT28873.1"/>
    <property type="molecule type" value="Genomic_DNA"/>
</dbReference>